<gene>
    <name evidence="2" type="ORF">SMAX5B_009206</name>
</gene>
<proteinExistence type="predicted"/>
<feature type="compositionally biased region" description="Basic and acidic residues" evidence="1">
    <location>
        <begin position="8"/>
        <end position="23"/>
    </location>
</feature>
<protein>
    <submittedName>
        <fullName evidence="2">Uncharacterized protein</fullName>
    </submittedName>
</protein>
<keyword evidence="3" id="KW-1185">Reference proteome</keyword>
<name>A0A2U9C286_SCOMX</name>
<sequence>MKVRVKKKRDEDDQGRDREKKGETIPMWETSASDRRCVESQGLMERREEGERSRKEEEITLCEGARG</sequence>
<dbReference type="Proteomes" id="UP000246464">
    <property type="component" value="Chromosome 12"/>
</dbReference>
<dbReference type="AlphaFoldDB" id="A0A2U9C286"/>
<evidence type="ECO:0000313" key="3">
    <source>
        <dbReference type="Proteomes" id="UP000246464"/>
    </source>
</evidence>
<reference evidence="2 3" key="1">
    <citation type="submission" date="2017-12" db="EMBL/GenBank/DDBJ databases">
        <title>Integrating genomic resources of turbot (Scophthalmus maximus) in depth evaluation of genetic and physical mapping variation across individuals.</title>
        <authorList>
            <person name="Martinez P."/>
        </authorList>
    </citation>
    <scope>NUCLEOTIDE SEQUENCE [LARGE SCALE GENOMIC DNA]</scope>
</reference>
<accession>A0A2U9C286</accession>
<dbReference type="EMBL" id="CP026254">
    <property type="protein sequence ID" value="AWP10458.1"/>
    <property type="molecule type" value="Genomic_DNA"/>
</dbReference>
<feature type="compositionally biased region" description="Basic and acidic residues" evidence="1">
    <location>
        <begin position="32"/>
        <end position="58"/>
    </location>
</feature>
<evidence type="ECO:0000256" key="1">
    <source>
        <dbReference type="SAM" id="MobiDB-lite"/>
    </source>
</evidence>
<evidence type="ECO:0000313" key="2">
    <source>
        <dbReference type="EMBL" id="AWP10458.1"/>
    </source>
</evidence>
<feature type="region of interest" description="Disordered" evidence="1">
    <location>
        <begin position="1"/>
        <end position="67"/>
    </location>
</feature>
<organism evidence="2 3">
    <name type="scientific">Scophthalmus maximus</name>
    <name type="common">Turbot</name>
    <name type="synonym">Psetta maxima</name>
    <dbReference type="NCBI Taxonomy" id="52904"/>
    <lineage>
        <taxon>Eukaryota</taxon>
        <taxon>Metazoa</taxon>
        <taxon>Chordata</taxon>
        <taxon>Craniata</taxon>
        <taxon>Vertebrata</taxon>
        <taxon>Euteleostomi</taxon>
        <taxon>Actinopterygii</taxon>
        <taxon>Neopterygii</taxon>
        <taxon>Teleostei</taxon>
        <taxon>Neoteleostei</taxon>
        <taxon>Acanthomorphata</taxon>
        <taxon>Carangaria</taxon>
        <taxon>Pleuronectiformes</taxon>
        <taxon>Pleuronectoidei</taxon>
        <taxon>Scophthalmidae</taxon>
        <taxon>Scophthalmus</taxon>
    </lineage>
</organism>